<evidence type="ECO:0000256" key="1">
    <source>
        <dbReference type="ARBA" id="ARBA00001917"/>
    </source>
</evidence>
<keyword evidence="8" id="KW-0460">Magnesium</keyword>
<keyword evidence="5" id="KW-0028">Amino-acid biosynthesis</keyword>
<dbReference type="GO" id="GO:0005737">
    <property type="term" value="C:cytoplasm"/>
    <property type="evidence" value="ECO:0007669"/>
    <property type="project" value="TreeGrafter"/>
</dbReference>
<keyword evidence="6" id="KW-0479">Metal-binding</keyword>
<gene>
    <name evidence="11" type="ORF">LDC_2436</name>
</gene>
<reference evidence="11" key="1">
    <citation type="submission" date="2010-07" db="EMBL/GenBank/DDBJ databases">
        <authorList>
            <consortium name="CONSOLIDER consortium CSD2007-00005"/>
            <person name="Guazzaroni M.-E."/>
            <person name="Richter M."/>
            <person name="Garcia-Salamanca A."/>
            <person name="Yarza P."/>
            <person name="Ferrer M."/>
        </authorList>
    </citation>
    <scope>NUCLEOTIDE SEQUENCE</scope>
</reference>
<evidence type="ECO:0000256" key="4">
    <source>
        <dbReference type="ARBA" id="ARBA00012640"/>
    </source>
</evidence>
<dbReference type="EMBL" id="ADZX01000739">
    <property type="protein sequence ID" value="EFK95557.1"/>
    <property type="molecule type" value="Genomic_DNA"/>
</dbReference>
<comment type="cofactor">
    <cofactor evidence="2">
        <name>Mg(2+)</name>
        <dbReference type="ChEBI" id="CHEBI:18420"/>
    </cofactor>
</comment>
<dbReference type="Pfam" id="PF01070">
    <property type="entry name" value="FMN_dh"/>
    <property type="match status" value="1"/>
</dbReference>
<dbReference type="InterPro" id="IPR050582">
    <property type="entry name" value="HAD-like_SerB"/>
</dbReference>
<evidence type="ECO:0000256" key="9">
    <source>
        <dbReference type="ARBA" id="ARBA00023299"/>
    </source>
</evidence>
<evidence type="ECO:0000256" key="8">
    <source>
        <dbReference type="ARBA" id="ARBA00022842"/>
    </source>
</evidence>
<keyword evidence="7" id="KW-0378">Hydrolase</keyword>
<comment type="pathway">
    <text evidence="3">Amino-acid biosynthesis; L-serine biosynthesis; L-serine from 3-phospho-D-glycerate: step 3/3.</text>
</comment>
<proteinExistence type="predicted"/>
<dbReference type="GO" id="GO:0016491">
    <property type="term" value="F:oxidoreductase activity"/>
    <property type="evidence" value="ECO:0007669"/>
    <property type="project" value="InterPro"/>
</dbReference>
<evidence type="ECO:0000313" key="11">
    <source>
        <dbReference type="EMBL" id="EFK95557.1"/>
    </source>
</evidence>
<feature type="domain" description="FMN hydroxy acid dehydrogenase" evidence="10">
    <location>
        <begin position="172"/>
        <end position="270"/>
    </location>
</feature>
<evidence type="ECO:0000256" key="3">
    <source>
        <dbReference type="ARBA" id="ARBA00005135"/>
    </source>
</evidence>
<sequence>NARILRGLPVADLEKFSEKLQLNPGALELIGILKSMGFKIALLSSGFSFLMKRVFEEAGVDYAFSNSLKADEQGIITGDLQEPVITHETKSEILDFIMSVENLKPEQVIAVGDGSTRSHFIKNVGLSIAFKPEDASVATDGILSTDRISHILYCLGIPKAELDKHLKRNPLLLRQVDAIRCVDAGADGFVVSNHGAHPLDCLGHPLQVTDEIVAAVKGKVPTLVDGESRWGSDALKGLAFGASLVGLGRPLVWWMAAEGKANTSSSPKRR</sequence>
<dbReference type="InterPro" id="IPR013785">
    <property type="entry name" value="Aldolase_TIM"/>
</dbReference>
<dbReference type="Pfam" id="PF00702">
    <property type="entry name" value="Hydrolase"/>
    <property type="match status" value="1"/>
</dbReference>
<evidence type="ECO:0000256" key="6">
    <source>
        <dbReference type="ARBA" id="ARBA00022723"/>
    </source>
</evidence>
<comment type="cofactor">
    <cofactor evidence="1">
        <name>FMN</name>
        <dbReference type="ChEBI" id="CHEBI:58210"/>
    </cofactor>
</comment>
<evidence type="ECO:0000256" key="5">
    <source>
        <dbReference type="ARBA" id="ARBA00022605"/>
    </source>
</evidence>
<dbReference type="InterPro" id="IPR023214">
    <property type="entry name" value="HAD_sf"/>
</dbReference>
<dbReference type="PROSITE" id="PS51349">
    <property type="entry name" value="FMN_HYDROXY_ACID_DH_2"/>
    <property type="match status" value="1"/>
</dbReference>
<dbReference type="PANTHER" id="PTHR43344">
    <property type="entry name" value="PHOSPHOSERINE PHOSPHATASE"/>
    <property type="match status" value="1"/>
</dbReference>
<organism evidence="11">
    <name type="scientific">sediment metagenome</name>
    <dbReference type="NCBI Taxonomy" id="749907"/>
    <lineage>
        <taxon>unclassified sequences</taxon>
        <taxon>metagenomes</taxon>
        <taxon>ecological metagenomes</taxon>
    </lineage>
</organism>
<accession>D9PLL3</accession>
<protein>
    <recommendedName>
        <fullName evidence="4">phosphoserine phosphatase</fullName>
        <ecNumber evidence="4">3.1.3.3</ecNumber>
    </recommendedName>
</protein>
<dbReference type="SUPFAM" id="SSF56784">
    <property type="entry name" value="HAD-like"/>
    <property type="match status" value="1"/>
</dbReference>
<dbReference type="InterPro" id="IPR037396">
    <property type="entry name" value="FMN_HAD"/>
</dbReference>
<reference evidence="11" key="2">
    <citation type="journal article" date="2011" name="Microb. Ecol.">
        <title>Taxonomic and Functional Metagenomic Profiling of the Microbial Community in the Anoxic Sediment of a Sub-saline Shallow Lake (Laguna de Carrizo, Central Spain).</title>
        <authorList>
            <person name="Ferrer M."/>
            <person name="Guazzaroni M.E."/>
            <person name="Richter M."/>
            <person name="Garcia-Salamanca A."/>
            <person name="Yarza P."/>
            <person name="Suarez-Suarez A."/>
            <person name="Solano J."/>
            <person name="Alcaide M."/>
            <person name="van Dillewijn P."/>
            <person name="Molina-Henares M.A."/>
            <person name="Lopez-Cortes N."/>
            <person name="Al-Ramahi Y."/>
            <person name="Guerrero C."/>
            <person name="Acosta A."/>
            <person name="de Eugenio L.I."/>
            <person name="Martinez V."/>
            <person name="Marques S."/>
            <person name="Rojo F."/>
            <person name="Santero E."/>
            <person name="Genilloud O."/>
            <person name="Perez-Perez J."/>
            <person name="Rossello-Mora R."/>
            <person name="Ramos J.L."/>
        </authorList>
    </citation>
    <scope>NUCLEOTIDE SEQUENCE</scope>
</reference>
<dbReference type="AlphaFoldDB" id="D9PLL3"/>
<dbReference type="InterPro" id="IPR000262">
    <property type="entry name" value="FMN-dep_DH"/>
</dbReference>
<keyword evidence="9" id="KW-0718">Serine biosynthesis</keyword>
<dbReference type="Gene3D" id="3.20.20.70">
    <property type="entry name" value="Aldolase class I"/>
    <property type="match status" value="1"/>
</dbReference>
<evidence type="ECO:0000256" key="2">
    <source>
        <dbReference type="ARBA" id="ARBA00001946"/>
    </source>
</evidence>
<feature type="non-terminal residue" evidence="11">
    <location>
        <position position="1"/>
    </location>
</feature>
<evidence type="ECO:0000256" key="7">
    <source>
        <dbReference type="ARBA" id="ARBA00022801"/>
    </source>
</evidence>
<dbReference type="EC" id="3.1.3.3" evidence="4"/>
<dbReference type="GO" id="GO:0036424">
    <property type="term" value="F:L-phosphoserine phosphatase activity"/>
    <property type="evidence" value="ECO:0007669"/>
    <property type="project" value="TreeGrafter"/>
</dbReference>
<dbReference type="SUPFAM" id="SSF51395">
    <property type="entry name" value="FMN-linked oxidoreductases"/>
    <property type="match status" value="1"/>
</dbReference>
<dbReference type="GO" id="GO:0000287">
    <property type="term" value="F:magnesium ion binding"/>
    <property type="evidence" value="ECO:0007669"/>
    <property type="project" value="TreeGrafter"/>
</dbReference>
<dbReference type="InterPro" id="IPR036412">
    <property type="entry name" value="HAD-like_sf"/>
</dbReference>
<name>D9PLL3_9ZZZZ</name>
<dbReference type="NCBIfam" id="TIGR01488">
    <property type="entry name" value="HAD-SF-IB"/>
    <property type="match status" value="1"/>
</dbReference>
<evidence type="ECO:0000259" key="10">
    <source>
        <dbReference type="PROSITE" id="PS51349"/>
    </source>
</evidence>
<comment type="caution">
    <text evidence="11">The sequence shown here is derived from an EMBL/GenBank/DDBJ whole genome shotgun (WGS) entry which is preliminary data.</text>
</comment>
<dbReference type="Gene3D" id="3.40.50.1000">
    <property type="entry name" value="HAD superfamily/HAD-like"/>
    <property type="match status" value="1"/>
</dbReference>
<dbReference type="PANTHER" id="PTHR43344:SF2">
    <property type="entry name" value="PHOSPHOSERINE PHOSPHATASE"/>
    <property type="match status" value="1"/>
</dbReference>
<dbReference type="GO" id="GO:0006564">
    <property type="term" value="P:L-serine biosynthetic process"/>
    <property type="evidence" value="ECO:0007669"/>
    <property type="project" value="UniProtKB-KW"/>
</dbReference>